<dbReference type="SUPFAM" id="SSF52096">
    <property type="entry name" value="ClpP/crotonase"/>
    <property type="match status" value="1"/>
</dbReference>
<dbReference type="InterPro" id="IPR029045">
    <property type="entry name" value="ClpP/crotonase-like_dom_sf"/>
</dbReference>
<dbReference type="RefSeq" id="WP_119853082.1">
    <property type="nucleotide sequence ID" value="NZ_QYSE01000002.1"/>
</dbReference>
<name>A0A3A3EK79_9GAMM</name>
<organism evidence="2 3">
    <name type="scientific">Pseudoalteromonas gelatinilytica</name>
    <dbReference type="NCBI Taxonomy" id="1703256"/>
    <lineage>
        <taxon>Bacteria</taxon>
        <taxon>Pseudomonadati</taxon>
        <taxon>Pseudomonadota</taxon>
        <taxon>Gammaproteobacteria</taxon>
        <taxon>Alteromonadales</taxon>
        <taxon>Pseudoalteromonadaceae</taxon>
        <taxon>Pseudoalteromonas</taxon>
    </lineage>
</organism>
<reference evidence="2 3" key="1">
    <citation type="submission" date="2018-09" db="EMBL/GenBank/DDBJ databases">
        <title>Identification of marine bacteria producing industrial enzymes.</title>
        <authorList>
            <person name="Cheng T.H."/>
            <person name="Saidin J."/>
            <person name="Muhd D.D."/>
            <person name="Isa M.N.M."/>
            <person name="Bakar M.F.A."/>
            <person name="Ismail N."/>
        </authorList>
    </citation>
    <scope>NUCLEOTIDE SEQUENCE [LARGE SCALE GENOMIC DNA]</scope>
    <source>
        <strain evidence="2 3">MNAD 1.6</strain>
    </source>
</reference>
<dbReference type="GO" id="GO:0006508">
    <property type="term" value="P:proteolysis"/>
    <property type="evidence" value="ECO:0007669"/>
    <property type="project" value="InterPro"/>
</dbReference>
<evidence type="ECO:0000313" key="3">
    <source>
        <dbReference type="Proteomes" id="UP000265938"/>
    </source>
</evidence>
<protein>
    <submittedName>
        <fullName evidence="2">Peptidase</fullName>
    </submittedName>
</protein>
<evidence type="ECO:0000313" key="2">
    <source>
        <dbReference type="EMBL" id="RJF35615.1"/>
    </source>
</evidence>
<comment type="caution">
    <text evidence="2">The sequence shown here is derived from an EMBL/GenBank/DDBJ whole genome shotgun (WGS) entry which is preliminary data.</text>
</comment>
<evidence type="ECO:0000259" key="1">
    <source>
        <dbReference type="Pfam" id="PF03572"/>
    </source>
</evidence>
<sequence length="494" mass="56028">MKRLTLYLSLIFTALNFSPFGVNLCRADEGRTVTHSEINWSELAIKDVEAAYQLSVINHPGIHDVRNPGFAKQLEKAKQEGLKLAVKAHSSQGFAAAIARFRTVLQDGHAGAIDTLPSELKPQRSWPGFSTVWRGDALKVYYSELDTVAKGDKLVSCDNTAINTLIVERVFRYYGEVEQPGSWWNHGWRLTIDDGNPFLSPLNHCTFEKADGSVYSLKLNWRIRPDDVSSKLKHAYNGDKLPIELNWPLKDIAWISMPTYAPNEQQQADYQTMLSAIEQQHDKLMQAKAVVLDLRHNQGGSSMWSEQIASALWGSEQFKYGRYKLHKNTQVWWRTSKGNTDYFGDVVASYDMASPWYQWLKTTHESMQAAYEKGEQFYVEIVSAEQQAMPKNASQFTTPVYVIVPGQCASACLDALDSFKLFANTQLVGAPSSTDSTYMEVRLETLPSGFAKVILPIKVYVNRPREKSFYYQPDIKFNELEWTTQALVKMIAEL</sequence>
<dbReference type="Gene3D" id="3.90.226.10">
    <property type="entry name" value="2-enoyl-CoA Hydratase, Chain A, domain 1"/>
    <property type="match status" value="1"/>
</dbReference>
<accession>A0A3A3EK79</accession>
<dbReference type="InterPro" id="IPR005151">
    <property type="entry name" value="Tail-specific_protease"/>
</dbReference>
<dbReference type="AlphaFoldDB" id="A0A3A3EK79"/>
<dbReference type="Pfam" id="PF03572">
    <property type="entry name" value="Peptidase_S41"/>
    <property type="match status" value="1"/>
</dbReference>
<dbReference type="Proteomes" id="UP000265938">
    <property type="component" value="Unassembled WGS sequence"/>
</dbReference>
<dbReference type="GO" id="GO:0008236">
    <property type="term" value="F:serine-type peptidase activity"/>
    <property type="evidence" value="ECO:0007669"/>
    <property type="project" value="InterPro"/>
</dbReference>
<feature type="domain" description="Tail specific protease" evidence="1">
    <location>
        <begin position="251"/>
        <end position="441"/>
    </location>
</feature>
<dbReference type="EMBL" id="QYSE01000002">
    <property type="protein sequence ID" value="RJF35615.1"/>
    <property type="molecule type" value="Genomic_DNA"/>
</dbReference>
<proteinExistence type="predicted"/>
<gene>
    <name evidence="2" type="ORF">D4741_11625</name>
</gene>